<keyword evidence="2" id="KW-1185">Reference proteome</keyword>
<accession>A0AAE0C9D9</accession>
<evidence type="ECO:0000313" key="2">
    <source>
        <dbReference type="Proteomes" id="UP001190700"/>
    </source>
</evidence>
<dbReference type="CDD" id="cd09272">
    <property type="entry name" value="RNase_HI_RT_Ty1"/>
    <property type="match status" value="1"/>
</dbReference>
<organism evidence="1 2">
    <name type="scientific">Cymbomonas tetramitiformis</name>
    <dbReference type="NCBI Taxonomy" id="36881"/>
    <lineage>
        <taxon>Eukaryota</taxon>
        <taxon>Viridiplantae</taxon>
        <taxon>Chlorophyta</taxon>
        <taxon>Pyramimonadophyceae</taxon>
        <taxon>Pyramimonadales</taxon>
        <taxon>Pyramimonadaceae</taxon>
        <taxon>Cymbomonas</taxon>
    </lineage>
</organism>
<sequence>MLIDWWAKKQKTSTALSSTEAEYIAMSEACTSALAIRNTLNQYFDMTTQTIPVHVDNSAVAHLVSQRQLSSKLKHVEVRFHAVRQWCTGPLKKFHTVWIPTDDNMADIFTKALPTTKHGVPIITKHTSELLDIKDRKVKLREQLRATAQ</sequence>
<proteinExistence type="predicted"/>
<evidence type="ECO:0008006" key="3">
    <source>
        <dbReference type="Google" id="ProtNLM"/>
    </source>
</evidence>
<comment type="caution">
    <text evidence="1">The sequence shown here is derived from an EMBL/GenBank/DDBJ whole genome shotgun (WGS) entry which is preliminary data.</text>
</comment>
<reference evidence="1 2" key="1">
    <citation type="journal article" date="2015" name="Genome Biol. Evol.">
        <title>Comparative Genomics of a Bacterivorous Green Alga Reveals Evolutionary Causalities and Consequences of Phago-Mixotrophic Mode of Nutrition.</title>
        <authorList>
            <person name="Burns J.A."/>
            <person name="Paasch A."/>
            <person name="Narechania A."/>
            <person name="Kim E."/>
        </authorList>
    </citation>
    <scope>NUCLEOTIDE SEQUENCE [LARGE SCALE GENOMIC DNA]</scope>
    <source>
        <strain evidence="1 2">PLY_AMNH</strain>
    </source>
</reference>
<gene>
    <name evidence="1" type="ORF">CYMTET_39793</name>
</gene>
<evidence type="ECO:0000313" key="1">
    <source>
        <dbReference type="EMBL" id="KAK3250841.1"/>
    </source>
</evidence>
<name>A0AAE0C9D9_9CHLO</name>
<dbReference type="Proteomes" id="UP001190700">
    <property type="component" value="Unassembled WGS sequence"/>
</dbReference>
<dbReference type="EMBL" id="LGRX02026455">
    <property type="protein sequence ID" value="KAK3250841.1"/>
    <property type="molecule type" value="Genomic_DNA"/>
</dbReference>
<dbReference type="PANTHER" id="PTHR11439">
    <property type="entry name" value="GAG-POL-RELATED RETROTRANSPOSON"/>
    <property type="match status" value="1"/>
</dbReference>
<dbReference type="AlphaFoldDB" id="A0AAE0C9D9"/>
<protein>
    <recommendedName>
        <fullName evidence="3">Polyprotein</fullName>
    </recommendedName>
</protein>
<dbReference type="PANTHER" id="PTHR11439:SF483">
    <property type="entry name" value="PEPTIDE SYNTHASE GLIP-LIKE, PUTATIVE (AFU_ORTHOLOGUE AFUA_3G12920)-RELATED"/>
    <property type="match status" value="1"/>
</dbReference>